<keyword evidence="1" id="KW-0175">Coiled coil</keyword>
<proteinExistence type="predicted"/>
<evidence type="ECO:0000313" key="3">
    <source>
        <dbReference type="EMBL" id="CAH2301341.1"/>
    </source>
</evidence>
<feature type="coiled-coil region" evidence="1">
    <location>
        <begin position="54"/>
        <end position="93"/>
    </location>
</feature>
<accession>A0AAD1SGV4</accession>
<dbReference type="Gene3D" id="3.30.70.1820">
    <property type="entry name" value="L1 transposable element, RRM domain"/>
    <property type="match status" value="1"/>
</dbReference>
<feature type="region of interest" description="Disordered" evidence="2">
    <location>
        <begin position="1"/>
        <end position="54"/>
    </location>
</feature>
<reference evidence="3" key="1">
    <citation type="submission" date="2022-03" db="EMBL/GenBank/DDBJ databases">
        <authorList>
            <person name="Alioto T."/>
            <person name="Alioto T."/>
            <person name="Gomez Garrido J."/>
        </authorList>
    </citation>
    <scope>NUCLEOTIDE SEQUENCE</scope>
</reference>
<evidence type="ECO:0000256" key="2">
    <source>
        <dbReference type="SAM" id="MobiDB-lite"/>
    </source>
</evidence>
<sequence>MGGNKKRKESTPSVATMFRAKEDGRPSLAHSQADSGSDSEGSEAEKTPATPLTKEDLRAMLREISADIKAYTAAALEKQITGLKKELEVLTSHAILPTIKAIFQSLLPNASDQELYIERAHRALRPPTYNPNTPRDIITKLLYFPVKEQLMKAARAHQPTYEDQQIHFYQDLAPTTLKKRRELKPLTTALIEAGWRYMWGHPFKLSVKKGEQLFTLHQVADMQDFADHLGITLRYPAQDPNQATKETASRRGGPRTLPTRPQPKRGSPPTQPEQDDMNT</sequence>
<dbReference type="Proteomes" id="UP001295444">
    <property type="component" value="Chromosome 06"/>
</dbReference>
<protein>
    <submittedName>
        <fullName evidence="3">Uncharacterized protein</fullName>
    </submittedName>
</protein>
<dbReference type="AlphaFoldDB" id="A0AAD1SGV4"/>
<gene>
    <name evidence="3" type="ORF">PECUL_23A042119</name>
</gene>
<evidence type="ECO:0000256" key="1">
    <source>
        <dbReference type="SAM" id="Coils"/>
    </source>
</evidence>
<dbReference type="PANTHER" id="PTHR11505">
    <property type="entry name" value="L1 TRANSPOSABLE ELEMENT-RELATED"/>
    <property type="match status" value="1"/>
</dbReference>
<feature type="region of interest" description="Disordered" evidence="2">
    <location>
        <begin position="236"/>
        <end position="279"/>
    </location>
</feature>
<keyword evidence="4" id="KW-1185">Reference proteome</keyword>
<dbReference type="InterPro" id="IPR004244">
    <property type="entry name" value="Transposase_22"/>
</dbReference>
<name>A0AAD1SGV4_PELCU</name>
<dbReference type="EMBL" id="OW240917">
    <property type="protein sequence ID" value="CAH2301341.1"/>
    <property type="molecule type" value="Genomic_DNA"/>
</dbReference>
<organism evidence="3 4">
    <name type="scientific">Pelobates cultripes</name>
    <name type="common">Western spadefoot toad</name>
    <dbReference type="NCBI Taxonomy" id="61616"/>
    <lineage>
        <taxon>Eukaryota</taxon>
        <taxon>Metazoa</taxon>
        <taxon>Chordata</taxon>
        <taxon>Craniata</taxon>
        <taxon>Vertebrata</taxon>
        <taxon>Euteleostomi</taxon>
        <taxon>Amphibia</taxon>
        <taxon>Batrachia</taxon>
        <taxon>Anura</taxon>
        <taxon>Pelobatoidea</taxon>
        <taxon>Pelobatidae</taxon>
        <taxon>Pelobates</taxon>
    </lineage>
</organism>
<evidence type="ECO:0000313" key="4">
    <source>
        <dbReference type="Proteomes" id="UP001295444"/>
    </source>
</evidence>
<feature type="compositionally biased region" description="Low complexity" evidence="2">
    <location>
        <begin position="250"/>
        <end position="259"/>
    </location>
</feature>